<dbReference type="GO" id="GO:0008233">
    <property type="term" value="F:peptidase activity"/>
    <property type="evidence" value="ECO:0007669"/>
    <property type="project" value="UniProtKB-KW"/>
</dbReference>
<evidence type="ECO:0000313" key="2">
    <source>
        <dbReference type="EMBL" id="TXK62552.1"/>
    </source>
</evidence>
<dbReference type="SUPFAM" id="SSF50630">
    <property type="entry name" value="Acid proteases"/>
    <property type="match status" value="1"/>
</dbReference>
<sequence>MQDEDETRRVVLGWREWVSLPELGIDAIRAKVDTGARSSALHVDSMELFDRDGSDWVRFSIHPGDECPEVTAQAPVIDRRRVTDSGGHATVRVFIATTLALAGRRHRIEINLTNRRNMLFPMLLGRTALEGAFIVDASQSFTSHQPGPPDGALK</sequence>
<dbReference type="EMBL" id="VRTS01000004">
    <property type="protein sequence ID" value="TXK62552.1"/>
    <property type="molecule type" value="Genomic_DNA"/>
</dbReference>
<dbReference type="PANTHER" id="PTHR38037:SF1">
    <property type="entry name" value="ATP-DEPENDENT ZINC PROTEASE DOMAIN-CONTAINING PROTEIN-RELATED"/>
    <property type="match status" value="1"/>
</dbReference>
<name>A0A5C8KP44_9GAMM</name>
<dbReference type="Proteomes" id="UP000321248">
    <property type="component" value="Unassembled WGS sequence"/>
</dbReference>
<keyword evidence="3" id="KW-1185">Reference proteome</keyword>
<proteinExistence type="predicted"/>
<dbReference type="InterPro" id="IPR021109">
    <property type="entry name" value="Peptidase_aspartic_dom_sf"/>
</dbReference>
<dbReference type="Gene3D" id="2.40.70.10">
    <property type="entry name" value="Acid Proteases"/>
    <property type="match status" value="1"/>
</dbReference>
<dbReference type="AlphaFoldDB" id="A0A5C8KP44"/>
<evidence type="ECO:0000313" key="3">
    <source>
        <dbReference type="Proteomes" id="UP000321248"/>
    </source>
</evidence>
<dbReference type="GO" id="GO:0006508">
    <property type="term" value="P:proteolysis"/>
    <property type="evidence" value="ECO:0007669"/>
    <property type="project" value="UniProtKB-KW"/>
</dbReference>
<dbReference type="RefSeq" id="WP_147891475.1">
    <property type="nucleotide sequence ID" value="NZ_VRTS01000004.1"/>
</dbReference>
<reference evidence="2 3" key="1">
    <citation type="submission" date="2019-08" db="EMBL/GenBank/DDBJ databases">
        <authorList>
            <person name="Karlyshev A.V."/>
        </authorList>
    </citation>
    <scope>NUCLEOTIDE SEQUENCE [LARGE SCALE GENOMIC DNA]</scope>
    <source>
        <strain evidence="2 3">Alg18-2.2</strain>
    </source>
</reference>
<dbReference type="InterPro" id="IPR008503">
    <property type="entry name" value="Asp_endopeptidase"/>
</dbReference>
<evidence type="ECO:0000259" key="1">
    <source>
        <dbReference type="Pfam" id="PF05618"/>
    </source>
</evidence>
<dbReference type="PANTHER" id="PTHR38037">
    <property type="entry name" value="ZN_PROTEASE DOMAIN-CONTAINING PROTEIN"/>
    <property type="match status" value="1"/>
</dbReference>
<organism evidence="2 3">
    <name type="scientific">Alkalisalibacterium limincola</name>
    <dbReference type="NCBI Taxonomy" id="2699169"/>
    <lineage>
        <taxon>Bacteria</taxon>
        <taxon>Pseudomonadati</taxon>
        <taxon>Pseudomonadota</taxon>
        <taxon>Gammaproteobacteria</taxon>
        <taxon>Lysobacterales</taxon>
        <taxon>Lysobacteraceae</taxon>
        <taxon>Alkalisalibacterium</taxon>
    </lineage>
</organism>
<keyword evidence="2" id="KW-0645">Protease</keyword>
<keyword evidence="2" id="KW-0378">Hydrolase</keyword>
<feature type="domain" description="Retropepsin-like aspartic endopeptidase" evidence="1">
    <location>
        <begin position="11"/>
        <end position="144"/>
    </location>
</feature>
<gene>
    <name evidence="2" type="ORF">FU658_07285</name>
</gene>
<dbReference type="OrthoDB" id="9782977at2"/>
<comment type="caution">
    <text evidence="2">The sequence shown here is derived from an EMBL/GenBank/DDBJ whole genome shotgun (WGS) entry which is preliminary data.</text>
</comment>
<accession>A0A5C8KP44</accession>
<dbReference type="Pfam" id="PF05618">
    <property type="entry name" value="Zn_protease"/>
    <property type="match status" value="1"/>
</dbReference>
<protein>
    <submittedName>
        <fullName evidence="2">ATP-dependent zinc protease</fullName>
    </submittedName>
</protein>